<dbReference type="SUPFAM" id="SSF55961">
    <property type="entry name" value="Bet v1-like"/>
    <property type="match status" value="1"/>
</dbReference>
<dbReference type="Proteomes" id="UP000030149">
    <property type="component" value="Unassembled WGS sequence"/>
</dbReference>
<dbReference type="InterPro" id="IPR023393">
    <property type="entry name" value="START-like_dom_sf"/>
</dbReference>
<evidence type="ECO:0000313" key="3">
    <source>
        <dbReference type="EMBL" id="KGO96678.1"/>
    </source>
</evidence>
<name>V6SE73_9FLAO</name>
<dbReference type="Gene3D" id="3.30.530.20">
    <property type="match status" value="1"/>
</dbReference>
<comment type="caution">
    <text evidence="3">The sequence shown here is derived from an EMBL/GenBank/DDBJ whole genome shotgun (WGS) entry which is preliminary data.</text>
</comment>
<dbReference type="AlphaFoldDB" id="V6SE73"/>
<reference evidence="4" key="1">
    <citation type="submission" date="2013-09" db="EMBL/GenBank/DDBJ databases">
        <authorList>
            <person name="Zeng Z."/>
            <person name="Chen C."/>
        </authorList>
    </citation>
    <scope>NUCLEOTIDE SEQUENCE [LARGE SCALE GENOMIC DNA]</scope>
    <source>
        <strain evidence="4">DK69</strain>
    </source>
</reference>
<evidence type="ECO:0000256" key="1">
    <source>
        <dbReference type="ARBA" id="ARBA00006817"/>
    </source>
</evidence>
<evidence type="ECO:0000259" key="2">
    <source>
        <dbReference type="Pfam" id="PF08327"/>
    </source>
</evidence>
<organism evidence="3 4">
    <name type="scientific">Flavobacterium enshiense DK69</name>
    <dbReference type="NCBI Taxonomy" id="1107311"/>
    <lineage>
        <taxon>Bacteria</taxon>
        <taxon>Pseudomonadati</taxon>
        <taxon>Bacteroidota</taxon>
        <taxon>Flavobacteriia</taxon>
        <taxon>Flavobacteriales</taxon>
        <taxon>Flavobacteriaceae</taxon>
        <taxon>Flavobacterium</taxon>
    </lineage>
</organism>
<feature type="domain" description="Activator of Hsp90 ATPase homologue 1/2-like C-terminal" evidence="2">
    <location>
        <begin position="17"/>
        <end position="136"/>
    </location>
</feature>
<protein>
    <submittedName>
        <fullName evidence="3">ATPase</fullName>
    </submittedName>
</protein>
<dbReference type="OrthoDB" id="2364866at2"/>
<dbReference type="RefSeq" id="WP_023572482.1">
    <property type="nucleotide sequence ID" value="NZ_AVCS01000004.1"/>
</dbReference>
<dbReference type="InterPro" id="IPR013538">
    <property type="entry name" value="ASHA1/2-like_C"/>
</dbReference>
<dbReference type="EMBL" id="JRLZ01000003">
    <property type="protein sequence ID" value="KGO96678.1"/>
    <property type="molecule type" value="Genomic_DNA"/>
</dbReference>
<accession>V6SE73</accession>
<gene>
    <name evidence="3" type="ORF">Q767_02920</name>
</gene>
<reference evidence="3 4" key="2">
    <citation type="journal article" date="2015" name="Stand. Genomic Sci.">
        <title>High quality draft genomic sequence of Flavobacterium enshiense DK69(T) and comparison among Flavobacterium genomes.</title>
        <authorList>
            <person name="Zeng Z."/>
            <person name="Chen C."/>
            <person name="Du H."/>
            <person name="Wang G."/>
            <person name="Li M."/>
        </authorList>
    </citation>
    <scope>NUCLEOTIDE SEQUENCE [LARGE SCALE GENOMIC DNA]</scope>
    <source>
        <strain evidence="3 4">DK69</strain>
    </source>
</reference>
<keyword evidence="4" id="KW-1185">Reference proteome</keyword>
<evidence type="ECO:0000313" key="4">
    <source>
        <dbReference type="Proteomes" id="UP000030149"/>
    </source>
</evidence>
<dbReference type="Pfam" id="PF08327">
    <property type="entry name" value="AHSA1"/>
    <property type="match status" value="1"/>
</dbReference>
<proteinExistence type="inferred from homology"/>
<dbReference type="eggNOG" id="COG3832">
    <property type="taxonomic scope" value="Bacteria"/>
</dbReference>
<dbReference type="STRING" id="1107311.Q767_02920"/>
<sequence>MTPEKLEINVAMQIGKPVNEVFEAIVNPEKMTNYFISESTGMMEEGKKLIWKFPEFDFECPVRVGKVEKDKYVSYYWESSGAELLVEMTLTERENNTTLVSISEKSMNNDETGLQWLSGNSFGWSNFLACLKAYLEYGINLRKGAFDFMKK</sequence>
<comment type="similarity">
    <text evidence="1">Belongs to the AHA1 family.</text>
</comment>
<dbReference type="PATRIC" id="fig|1107311.3.peg.416"/>